<feature type="region of interest" description="Disordered" evidence="1">
    <location>
        <begin position="33"/>
        <end position="69"/>
    </location>
</feature>
<gene>
    <name evidence="2" type="ORF">Tco_1032136</name>
</gene>
<dbReference type="EMBL" id="BQNB010018297">
    <property type="protein sequence ID" value="GJT72850.1"/>
    <property type="molecule type" value="Genomic_DNA"/>
</dbReference>
<proteinExistence type="predicted"/>
<reference evidence="2" key="1">
    <citation type="journal article" date="2022" name="Int. J. Mol. Sci.">
        <title>Draft Genome of Tanacetum Coccineum: Genomic Comparison of Closely Related Tanacetum-Family Plants.</title>
        <authorList>
            <person name="Yamashiro T."/>
            <person name="Shiraishi A."/>
            <person name="Nakayama K."/>
            <person name="Satake H."/>
        </authorList>
    </citation>
    <scope>NUCLEOTIDE SEQUENCE</scope>
</reference>
<accession>A0ABQ5GBI3</accession>
<keyword evidence="3" id="KW-1185">Reference proteome</keyword>
<protein>
    <submittedName>
        <fullName evidence="2">Uncharacterized protein</fullName>
    </submittedName>
</protein>
<name>A0ABQ5GBI3_9ASTR</name>
<feature type="region of interest" description="Disordered" evidence="1">
    <location>
        <begin position="1"/>
        <end position="21"/>
    </location>
</feature>
<organism evidence="2 3">
    <name type="scientific">Tanacetum coccineum</name>
    <dbReference type="NCBI Taxonomy" id="301880"/>
    <lineage>
        <taxon>Eukaryota</taxon>
        <taxon>Viridiplantae</taxon>
        <taxon>Streptophyta</taxon>
        <taxon>Embryophyta</taxon>
        <taxon>Tracheophyta</taxon>
        <taxon>Spermatophyta</taxon>
        <taxon>Magnoliopsida</taxon>
        <taxon>eudicotyledons</taxon>
        <taxon>Gunneridae</taxon>
        <taxon>Pentapetalae</taxon>
        <taxon>asterids</taxon>
        <taxon>campanulids</taxon>
        <taxon>Asterales</taxon>
        <taxon>Asteraceae</taxon>
        <taxon>Asteroideae</taxon>
        <taxon>Anthemideae</taxon>
        <taxon>Anthemidinae</taxon>
        <taxon>Tanacetum</taxon>
    </lineage>
</organism>
<feature type="compositionally biased region" description="Basic and acidic residues" evidence="1">
    <location>
        <begin position="12"/>
        <end position="21"/>
    </location>
</feature>
<evidence type="ECO:0000256" key="1">
    <source>
        <dbReference type="SAM" id="MobiDB-lite"/>
    </source>
</evidence>
<reference evidence="2" key="2">
    <citation type="submission" date="2022-01" db="EMBL/GenBank/DDBJ databases">
        <authorList>
            <person name="Yamashiro T."/>
            <person name="Shiraishi A."/>
            <person name="Satake H."/>
            <person name="Nakayama K."/>
        </authorList>
    </citation>
    <scope>NUCLEOTIDE SEQUENCE</scope>
</reference>
<feature type="compositionally biased region" description="Basic residues" evidence="1">
    <location>
        <begin position="43"/>
        <end position="59"/>
    </location>
</feature>
<sequence length="115" mass="13037">MRMKESLMNIERASDPDKKRKFVKEDVLTKVPAKPDVAEQGTKKRKGGHMKMLARKRKRPQPDVDKPMGTSGYSTISWRYFISLIGKIYSTCRLVEEASTPKSSLEGIELIPLGI</sequence>
<evidence type="ECO:0000313" key="3">
    <source>
        <dbReference type="Proteomes" id="UP001151760"/>
    </source>
</evidence>
<evidence type="ECO:0000313" key="2">
    <source>
        <dbReference type="EMBL" id="GJT72850.1"/>
    </source>
</evidence>
<comment type="caution">
    <text evidence="2">The sequence shown here is derived from an EMBL/GenBank/DDBJ whole genome shotgun (WGS) entry which is preliminary data.</text>
</comment>
<dbReference type="Proteomes" id="UP001151760">
    <property type="component" value="Unassembled WGS sequence"/>
</dbReference>